<organism evidence="1 2">
    <name type="scientific">Dichanthelium oligosanthes</name>
    <dbReference type="NCBI Taxonomy" id="888268"/>
    <lineage>
        <taxon>Eukaryota</taxon>
        <taxon>Viridiplantae</taxon>
        <taxon>Streptophyta</taxon>
        <taxon>Embryophyta</taxon>
        <taxon>Tracheophyta</taxon>
        <taxon>Spermatophyta</taxon>
        <taxon>Magnoliopsida</taxon>
        <taxon>Liliopsida</taxon>
        <taxon>Poales</taxon>
        <taxon>Poaceae</taxon>
        <taxon>PACMAD clade</taxon>
        <taxon>Panicoideae</taxon>
        <taxon>Panicodae</taxon>
        <taxon>Paniceae</taxon>
        <taxon>Dichantheliinae</taxon>
        <taxon>Dichanthelium</taxon>
    </lineage>
</organism>
<dbReference type="Proteomes" id="UP000095767">
    <property type="component" value="Unassembled WGS sequence"/>
</dbReference>
<protein>
    <recommendedName>
        <fullName evidence="3">Photosystem I assembly protein Ycf4</fullName>
    </recommendedName>
</protein>
<gene>
    <name evidence="1" type="ORF">BAE44_0020470</name>
</gene>
<dbReference type="AlphaFoldDB" id="A0A1E5V032"/>
<name>A0A1E5V032_9POAL</name>
<sequence>IKHRIFLRFPVQYIQSNRIQVKERLCPRPGPGVIPLTRTDEKFFTSREIKQKAVKLAYFLRIPIEVF</sequence>
<evidence type="ECO:0008006" key="3">
    <source>
        <dbReference type="Google" id="ProtNLM"/>
    </source>
</evidence>
<evidence type="ECO:0000313" key="1">
    <source>
        <dbReference type="EMBL" id="OEL18506.1"/>
    </source>
</evidence>
<keyword evidence="2" id="KW-1185">Reference proteome</keyword>
<dbReference type="STRING" id="888268.A0A1E5V032"/>
<feature type="non-terminal residue" evidence="1">
    <location>
        <position position="1"/>
    </location>
</feature>
<proteinExistence type="predicted"/>
<accession>A0A1E5V032</accession>
<dbReference type="EMBL" id="LWDX02056419">
    <property type="protein sequence ID" value="OEL18506.1"/>
    <property type="molecule type" value="Genomic_DNA"/>
</dbReference>
<dbReference type="OrthoDB" id="669283at2759"/>
<reference evidence="1 2" key="1">
    <citation type="submission" date="2016-09" db="EMBL/GenBank/DDBJ databases">
        <title>The draft genome of Dichanthelium oligosanthes: A C3 panicoid grass species.</title>
        <authorList>
            <person name="Studer A.J."/>
            <person name="Schnable J.C."/>
            <person name="Brutnell T.P."/>
        </authorList>
    </citation>
    <scope>NUCLEOTIDE SEQUENCE [LARGE SCALE GENOMIC DNA]</scope>
    <source>
        <strain evidence="2">cv. Kellogg 1175</strain>
        <tissue evidence="1">Leaf</tissue>
    </source>
</reference>
<evidence type="ECO:0000313" key="2">
    <source>
        <dbReference type="Proteomes" id="UP000095767"/>
    </source>
</evidence>
<comment type="caution">
    <text evidence="1">The sequence shown here is derived from an EMBL/GenBank/DDBJ whole genome shotgun (WGS) entry which is preliminary data.</text>
</comment>